<evidence type="ECO:0000256" key="2">
    <source>
        <dbReference type="SAM" id="Phobius"/>
    </source>
</evidence>
<feature type="region of interest" description="Disordered" evidence="1">
    <location>
        <begin position="153"/>
        <end position="189"/>
    </location>
</feature>
<gene>
    <name evidence="3" type="ORF">NEA10_09020</name>
</gene>
<dbReference type="RefSeq" id="WP_252665012.1">
    <property type="nucleotide sequence ID" value="NZ_CP098611.1"/>
</dbReference>
<evidence type="ECO:0000313" key="3">
    <source>
        <dbReference type="EMBL" id="USR92836.1"/>
    </source>
</evidence>
<dbReference type="Proteomes" id="UP001056708">
    <property type="component" value="Chromosome"/>
</dbReference>
<keyword evidence="2" id="KW-1133">Transmembrane helix</keyword>
<dbReference type="EMBL" id="CP098611">
    <property type="protein sequence ID" value="USR92836.1"/>
    <property type="molecule type" value="Genomic_DNA"/>
</dbReference>
<feature type="compositionally biased region" description="Acidic residues" evidence="1">
    <location>
        <begin position="243"/>
        <end position="263"/>
    </location>
</feature>
<evidence type="ECO:0000256" key="1">
    <source>
        <dbReference type="SAM" id="MobiDB-lite"/>
    </source>
</evidence>
<evidence type="ECO:0000313" key="4">
    <source>
        <dbReference type="Proteomes" id="UP001056708"/>
    </source>
</evidence>
<proteinExistence type="predicted"/>
<accession>A0ABY5AVD5</accession>
<feature type="region of interest" description="Disordered" evidence="1">
    <location>
        <begin position="243"/>
        <end position="265"/>
    </location>
</feature>
<organism evidence="3 4">
    <name type="scientific">Phormidium yuhuli AB48</name>
    <dbReference type="NCBI Taxonomy" id="2940671"/>
    <lineage>
        <taxon>Bacteria</taxon>
        <taxon>Bacillati</taxon>
        <taxon>Cyanobacteriota</taxon>
        <taxon>Cyanophyceae</taxon>
        <taxon>Oscillatoriophycideae</taxon>
        <taxon>Oscillatoriales</taxon>
        <taxon>Oscillatoriaceae</taxon>
        <taxon>Phormidium</taxon>
        <taxon>Phormidium yuhuli</taxon>
    </lineage>
</organism>
<name>A0ABY5AVD5_9CYAN</name>
<feature type="transmembrane region" description="Helical" evidence="2">
    <location>
        <begin position="192"/>
        <end position="213"/>
    </location>
</feature>
<keyword evidence="2" id="KW-0472">Membrane</keyword>
<keyword evidence="4" id="KW-1185">Reference proteome</keyword>
<reference evidence="3" key="1">
    <citation type="submission" date="2022-06" db="EMBL/GenBank/DDBJ databases">
        <title>Genome sequence of Phormidium yuhuli AB48 isolated from an industrial photobioreactor environment.</title>
        <authorList>
            <person name="Qiu Y."/>
            <person name="Noonan A.J.C."/>
            <person name="Dofher K."/>
            <person name="Koch M."/>
            <person name="Kieft B."/>
            <person name="Lin X."/>
            <person name="Ziels R.M."/>
            <person name="Hallam S.J."/>
        </authorList>
    </citation>
    <scope>NUCLEOTIDE SEQUENCE</scope>
    <source>
        <strain evidence="3">AB48</strain>
    </source>
</reference>
<protein>
    <submittedName>
        <fullName evidence="3">Uncharacterized protein</fullName>
    </submittedName>
</protein>
<keyword evidence="2" id="KW-0812">Transmembrane</keyword>
<feature type="compositionally biased region" description="Acidic residues" evidence="1">
    <location>
        <begin position="159"/>
        <end position="183"/>
    </location>
</feature>
<sequence length="337" mass="37128">MSANPGKLLKQAKQGDPKAIAALMNRSTQAKGISVKASLKNRCLQVLLEGDVVPHQGKTVEFVRDGMAKLQVPEVDRVKVYGRQVGQETPVWQDEIVLANANPFDEEDDAPDLAMDDYEDRSAISDTDFPNPPLGADSFLKDDLDERFDEEMGGHYEDDLYQDDYEEASEDDEGGDYEDEEEAAAEKKKPGVTLAAVLAVLVLLVLGGGYYVYTNRPELLEALPFFERDAEGNLEFISPLDDTEAETEMESGETAPDEADGDAPVDPFALGVGAAIEASERTQVAQSAEEWQEIAELWQTAIAQMEAVPEDHPQYEVAQDRAESYQANLQYAQQQAQ</sequence>